<protein>
    <submittedName>
        <fullName evidence="1">Uncharacterized protein</fullName>
    </submittedName>
</protein>
<dbReference type="RefSeq" id="WP_281375552.1">
    <property type="nucleotide sequence ID" value="NZ_JACHFD010000004.1"/>
</dbReference>
<gene>
    <name evidence="1" type="ORF">HNR46_001220</name>
</gene>
<organism evidence="1 2">
    <name type="scientific">Haloferula luteola</name>
    <dbReference type="NCBI Taxonomy" id="595692"/>
    <lineage>
        <taxon>Bacteria</taxon>
        <taxon>Pseudomonadati</taxon>
        <taxon>Verrucomicrobiota</taxon>
        <taxon>Verrucomicrobiia</taxon>
        <taxon>Verrucomicrobiales</taxon>
        <taxon>Verrucomicrobiaceae</taxon>
        <taxon>Haloferula</taxon>
    </lineage>
</organism>
<comment type="caution">
    <text evidence="1">The sequence shown here is derived from an EMBL/GenBank/DDBJ whole genome shotgun (WGS) entry which is preliminary data.</text>
</comment>
<sequence length="40" mass="4315">MPRIGPDTGEEGVGELALHGLEWVDAFFDGALVDELVDED</sequence>
<dbReference type="Proteomes" id="UP000557717">
    <property type="component" value="Unassembled WGS sequence"/>
</dbReference>
<dbReference type="EMBL" id="JACHFD010000004">
    <property type="protein sequence ID" value="MBB5350986.1"/>
    <property type="molecule type" value="Genomic_DNA"/>
</dbReference>
<proteinExistence type="predicted"/>
<name>A0A840V1Q4_9BACT</name>
<dbReference type="AlphaFoldDB" id="A0A840V1Q4"/>
<accession>A0A840V1Q4</accession>
<evidence type="ECO:0000313" key="2">
    <source>
        <dbReference type="Proteomes" id="UP000557717"/>
    </source>
</evidence>
<reference evidence="1 2" key="1">
    <citation type="submission" date="2020-08" db="EMBL/GenBank/DDBJ databases">
        <title>Genomic Encyclopedia of Type Strains, Phase IV (KMG-IV): sequencing the most valuable type-strain genomes for metagenomic binning, comparative biology and taxonomic classification.</title>
        <authorList>
            <person name="Goeker M."/>
        </authorList>
    </citation>
    <scope>NUCLEOTIDE SEQUENCE [LARGE SCALE GENOMIC DNA]</scope>
    <source>
        <strain evidence="1 2">YC6886</strain>
    </source>
</reference>
<evidence type="ECO:0000313" key="1">
    <source>
        <dbReference type="EMBL" id="MBB5350986.1"/>
    </source>
</evidence>
<keyword evidence="2" id="KW-1185">Reference proteome</keyword>